<organism evidence="1 2">
    <name type="scientific">Tropilaelaps mercedesae</name>
    <dbReference type="NCBI Taxonomy" id="418985"/>
    <lineage>
        <taxon>Eukaryota</taxon>
        <taxon>Metazoa</taxon>
        <taxon>Ecdysozoa</taxon>
        <taxon>Arthropoda</taxon>
        <taxon>Chelicerata</taxon>
        <taxon>Arachnida</taxon>
        <taxon>Acari</taxon>
        <taxon>Parasitiformes</taxon>
        <taxon>Mesostigmata</taxon>
        <taxon>Gamasina</taxon>
        <taxon>Dermanyssoidea</taxon>
        <taxon>Laelapidae</taxon>
        <taxon>Tropilaelaps</taxon>
    </lineage>
</organism>
<proteinExistence type="predicted"/>
<accession>A0A1V9X1Y9</accession>
<keyword evidence="2" id="KW-1185">Reference proteome</keyword>
<evidence type="ECO:0000313" key="1">
    <source>
        <dbReference type="EMBL" id="OQR67605.1"/>
    </source>
</evidence>
<gene>
    <name evidence="1" type="ORF">BIW11_04734</name>
</gene>
<dbReference type="Proteomes" id="UP000192247">
    <property type="component" value="Unassembled WGS sequence"/>
</dbReference>
<name>A0A1V9X1Y9_9ACAR</name>
<reference evidence="1 2" key="1">
    <citation type="journal article" date="2017" name="Gigascience">
        <title>Draft genome of the honey bee ectoparasitic mite, Tropilaelaps mercedesae, is shaped by the parasitic life history.</title>
        <authorList>
            <person name="Dong X."/>
            <person name="Armstrong S.D."/>
            <person name="Xia D."/>
            <person name="Makepeace B.L."/>
            <person name="Darby A.C."/>
            <person name="Kadowaki T."/>
        </authorList>
    </citation>
    <scope>NUCLEOTIDE SEQUENCE [LARGE SCALE GENOMIC DNA]</scope>
    <source>
        <strain evidence="1">Wuxi-XJTLU</strain>
    </source>
</reference>
<dbReference type="AlphaFoldDB" id="A0A1V9X1Y9"/>
<dbReference type="EMBL" id="MNPL01028203">
    <property type="protein sequence ID" value="OQR67605.1"/>
    <property type="molecule type" value="Genomic_DNA"/>
</dbReference>
<protein>
    <submittedName>
        <fullName evidence="1">Uncharacterized protein</fullName>
    </submittedName>
</protein>
<dbReference type="InParanoid" id="A0A1V9X1Y9"/>
<comment type="caution">
    <text evidence="1">The sequence shown here is derived from an EMBL/GenBank/DDBJ whole genome shotgun (WGS) entry which is preliminary data.</text>
</comment>
<sequence length="43" mass="5172">MDPRLRKWEILQLWLIIGKKQLRPDVSQQIIFGESSAQLNMKY</sequence>
<evidence type="ECO:0000313" key="2">
    <source>
        <dbReference type="Proteomes" id="UP000192247"/>
    </source>
</evidence>